<name>A0AAE3DXR5_9FIRM</name>
<dbReference type="InterPro" id="IPR048331">
    <property type="entry name" value="PcRGLX/YetA_3rd"/>
</dbReference>
<gene>
    <name evidence="4" type="ORF">LKE05_05860</name>
</gene>
<dbReference type="PANTHER" id="PTHR40081:SF1">
    <property type="entry name" value="TAT PATHWAY SIGNAL SEQUENCE DOMAIN PROTEIN"/>
    <property type="match status" value="1"/>
</dbReference>
<sequence length="869" mass="99873">MSSIKLHWLENRSKGGYVTFGVPWKKGEVTKETVFSVNDENGNAIAYQEKPIAYYPDGSTKWTSYTIKTDSETVEINKADKYDGFDGIKTNETENEITVDNGKFKAVFPKQGSVLMKTPYGDVTLKAVKELRSKDGDVEIRKSIPYIGEINTVEIEDCGNLKTTVKVTGEHKNSDGSEFLRYIIRFSVFYDENEIKIIHTFLYDGDEKTDFIKGVGVQLTRKMEGELYNRRIKITGDCGVMHETMQLLNLWRPRLGPSIGIQPIYSKQLAGEKVSLSEMVDLRNGNAVTKEEIDNVTKWDSYRLQQVTADSFEVKKRTGHEECTFIKANWGKRSKGLMYIADEIKGTAFCMHNFWEKYPTSIYADGLCTDNASLTAWMVPPDAEAQDMRHYDTVAHDQTYYEGFPEIGSSAYGIANTNEMSLFLYDTVPSDDELMKQAETVQKPSVLVATPEYYHEVKAMGEWSLPSKDTPLKKWLEEELDKAFAFYKNEVEQRHWYGLWDYGDIMHTYDAQRHCWRYDMGGYAWQNTELIPTLWLWLAFMRSGREDIFTMAEAMSRHSADVDIYHFGDLKGLGSRHNVVHWGDSCKEPRIAMAGHHRALYYLMGGDPRIGDAMDDVKDADYATLNMDPLRYFYKKEEMKLPTHARSGPDWSTYCSNWYTAWERDNDNHYRDKIVTGINDLKKSPMRMISGSNYEYDPETGHLGYIGESAAGGAHLAVCMGGPETWFELAELLDDEVFKDMLVQYGEFYFLPVEEKKKISNGLLTGNGFVYPYMASALCGYAARETDNAELAYQVWQVLIHSLAGKDKKDNFDIGIYKNYFNNENLEEMFWISTNFTSQWCLNVIVALELTKDYIKDSINDYEWADWVK</sequence>
<comment type="caution">
    <text evidence="4">The sequence shown here is derived from an EMBL/GenBank/DDBJ whole genome shotgun (WGS) entry which is preliminary data.</text>
</comment>
<dbReference type="AlphaFoldDB" id="A0AAE3DXR5"/>
<feature type="domain" description="PcRGLX/YetA-like C-terminal alpha/alpha toroid" evidence="3">
    <location>
        <begin position="444"/>
        <end position="854"/>
    </location>
</feature>
<dbReference type="Pfam" id="PF19501">
    <property type="entry name" value="PcRGLX_1st"/>
    <property type="match status" value="1"/>
</dbReference>
<reference evidence="4 5" key="1">
    <citation type="submission" date="2021-10" db="EMBL/GenBank/DDBJ databases">
        <title>Anaerobic single-cell dispensing facilitates the cultivation of human gut bacteria.</title>
        <authorList>
            <person name="Afrizal A."/>
        </authorList>
    </citation>
    <scope>NUCLEOTIDE SEQUENCE [LARGE SCALE GENOMIC DNA]</scope>
    <source>
        <strain evidence="4 5">CLA-AA-H232</strain>
    </source>
</reference>
<feature type="domain" description="PcRGLX/YetA-like central beta-sandwich" evidence="2">
    <location>
        <begin position="89"/>
        <end position="438"/>
    </location>
</feature>
<evidence type="ECO:0000313" key="5">
    <source>
        <dbReference type="Proteomes" id="UP001198242"/>
    </source>
</evidence>
<dbReference type="Proteomes" id="UP001198242">
    <property type="component" value="Unassembled WGS sequence"/>
</dbReference>
<dbReference type="InterPro" id="IPR048329">
    <property type="entry name" value="PcRGLX_1st"/>
</dbReference>
<accession>A0AAE3DXR5</accession>
<evidence type="ECO:0000259" key="3">
    <source>
        <dbReference type="Pfam" id="PF21346"/>
    </source>
</evidence>
<dbReference type="PANTHER" id="PTHR40081">
    <property type="entry name" value="CONCANAVALIN A-LIKE LECTIN/GLUCANASE"/>
    <property type="match status" value="1"/>
</dbReference>
<dbReference type="InterPro" id="IPR045793">
    <property type="entry name" value="PcRGLX/YetA-like"/>
</dbReference>
<dbReference type="RefSeq" id="WP_308456233.1">
    <property type="nucleotide sequence ID" value="NZ_JAJEQM010000006.1"/>
</dbReference>
<organism evidence="4 5">
    <name type="scientific">Hominilimicola fabiformis</name>
    <dbReference type="NCBI Taxonomy" id="2885356"/>
    <lineage>
        <taxon>Bacteria</taxon>
        <taxon>Bacillati</taxon>
        <taxon>Bacillota</taxon>
        <taxon>Clostridia</taxon>
        <taxon>Eubacteriales</taxon>
        <taxon>Oscillospiraceae</taxon>
        <taxon>Hominilimicola</taxon>
    </lineage>
</organism>
<dbReference type="Pfam" id="PF21346">
    <property type="entry name" value="PcRGLX_3rd"/>
    <property type="match status" value="1"/>
</dbReference>
<dbReference type="InterPro" id="IPR048330">
    <property type="entry name" value="PcRGLX/YetA_2nd"/>
</dbReference>
<keyword evidence="5" id="KW-1185">Reference proteome</keyword>
<evidence type="ECO:0008006" key="6">
    <source>
        <dbReference type="Google" id="ProtNLM"/>
    </source>
</evidence>
<evidence type="ECO:0000259" key="2">
    <source>
        <dbReference type="Pfam" id="PF21345"/>
    </source>
</evidence>
<dbReference type="Pfam" id="PF21345">
    <property type="entry name" value="PcRGLX_2nd"/>
    <property type="match status" value="1"/>
</dbReference>
<feature type="domain" description="PcRGLX/YetA-like N-terminal RIFT barrel" evidence="1">
    <location>
        <begin position="3"/>
        <end position="73"/>
    </location>
</feature>
<evidence type="ECO:0000313" key="4">
    <source>
        <dbReference type="EMBL" id="MCC2210316.1"/>
    </source>
</evidence>
<proteinExistence type="predicted"/>
<evidence type="ECO:0000259" key="1">
    <source>
        <dbReference type="Pfam" id="PF19501"/>
    </source>
</evidence>
<protein>
    <recommendedName>
        <fullName evidence="6">Tat pathway signal sequence domain protein</fullName>
    </recommendedName>
</protein>
<dbReference type="EMBL" id="JAJEQM010000006">
    <property type="protein sequence ID" value="MCC2210316.1"/>
    <property type="molecule type" value="Genomic_DNA"/>
</dbReference>